<keyword evidence="4 6" id="KW-0472">Membrane</keyword>
<dbReference type="InterPro" id="IPR052337">
    <property type="entry name" value="SAT4-like"/>
</dbReference>
<keyword evidence="3 6" id="KW-1133">Transmembrane helix</keyword>
<evidence type="ECO:0000259" key="7">
    <source>
        <dbReference type="Pfam" id="PF20684"/>
    </source>
</evidence>
<comment type="similarity">
    <text evidence="5">Belongs to the SAT4 family.</text>
</comment>
<accession>A0A6A6A7Q1</accession>
<evidence type="ECO:0000256" key="3">
    <source>
        <dbReference type="ARBA" id="ARBA00022989"/>
    </source>
</evidence>
<dbReference type="OrthoDB" id="3897607at2759"/>
<evidence type="ECO:0000256" key="2">
    <source>
        <dbReference type="ARBA" id="ARBA00022692"/>
    </source>
</evidence>
<protein>
    <recommendedName>
        <fullName evidence="7">Rhodopsin domain-containing protein</fullName>
    </recommendedName>
</protein>
<dbReference type="Pfam" id="PF20684">
    <property type="entry name" value="Fung_rhodopsin"/>
    <property type="match status" value="1"/>
</dbReference>
<gene>
    <name evidence="8" type="ORF">P153DRAFT_346682</name>
</gene>
<sequence length="328" mass="36470">MDARSSLIGVTVAMLVISWLAVITRIWVRTWVKALGIDDWLMLTGLVSFSMSALFILMSAYHGIGLLDVNLDPSIAPVGVKWFWAGMVTYPCASSIVKSSICTALLRITSLRRYRIPLYSVIVLSFFGFVIPTLAILLSCRPIAANWDPRQGTCQSPQLLINAGYYYSANCIITDWTCAILPAFILWDVQLKLRIKVSIIVMLAFGVIASIATIGRVATISGYGSTVNYLYHLARIGIWCVLECGMGIAAGSLATFRPLFRFIPFLRSSIAGTHSNARNDPVFHLEEVSRNHAFGDEAHEEAEYMERSDAESQKHILKDTKVYIFKSR</sequence>
<dbReference type="RefSeq" id="XP_033521073.1">
    <property type="nucleotide sequence ID" value="XM_033666132.1"/>
</dbReference>
<name>A0A6A6A7Q1_9PLEO</name>
<organism evidence="8 9">
    <name type="scientific">Dothidotthia symphoricarpi CBS 119687</name>
    <dbReference type="NCBI Taxonomy" id="1392245"/>
    <lineage>
        <taxon>Eukaryota</taxon>
        <taxon>Fungi</taxon>
        <taxon>Dikarya</taxon>
        <taxon>Ascomycota</taxon>
        <taxon>Pezizomycotina</taxon>
        <taxon>Dothideomycetes</taxon>
        <taxon>Pleosporomycetidae</taxon>
        <taxon>Pleosporales</taxon>
        <taxon>Dothidotthiaceae</taxon>
        <taxon>Dothidotthia</taxon>
    </lineage>
</organism>
<dbReference type="EMBL" id="ML977513">
    <property type="protein sequence ID" value="KAF2126681.1"/>
    <property type="molecule type" value="Genomic_DNA"/>
</dbReference>
<evidence type="ECO:0000313" key="8">
    <source>
        <dbReference type="EMBL" id="KAF2126681.1"/>
    </source>
</evidence>
<proteinExistence type="inferred from homology"/>
<feature type="transmembrane region" description="Helical" evidence="6">
    <location>
        <begin position="118"/>
        <end position="144"/>
    </location>
</feature>
<dbReference type="InterPro" id="IPR049326">
    <property type="entry name" value="Rhodopsin_dom_fungi"/>
</dbReference>
<feature type="transmembrane region" description="Helical" evidence="6">
    <location>
        <begin position="199"/>
        <end position="224"/>
    </location>
</feature>
<evidence type="ECO:0000256" key="1">
    <source>
        <dbReference type="ARBA" id="ARBA00004141"/>
    </source>
</evidence>
<dbReference type="GeneID" id="54406564"/>
<comment type="subcellular location">
    <subcellularLocation>
        <location evidence="1">Membrane</location>
        <topology evidence="1">Multi-pass membrane protein</topology>
    </subcellularLocation>
</comment>
<dbReference type="GO" id="GO:0016020">
    <property type="term" value="C:membrane"/>
    <property type="evidence" value="ECO:0007669"/>
    <property type="project" value="UniProtKB-SubCell"/>
</dbReference>
<feature type="transmembrane region" description="Helical" evidence="6">
    <location>
        <begin position="164"/>
        <end position="187"/>
    </location>
</feature>
<feature type="transmembrane region" description="Helical" evidence="6">
    <location>
        <begin position="82"/>
        <end position="106"/>
    </location>
</feature>
<evidence type="ECO:0000256" key="4">
    <source>
        <dbReference type="ARBA" id="ARBA00023136"/>
    </source>
</evidence>
<reference evidence="8" key="1">
    <citation type="journal article" date="2020" name="Stud. Mycol.">
        <title>101 Dothideomycetes genomes: a test case for predicting lifestyles and emergence of pathogens.</title>
        <authorList>
            <person name="Haridas S."/>
            <person name="Albert R."/>
            <person name="Binder M."/>
            <person name="Bloem J."/>
            <person name="Labutti K."/>
            <person name="Salamov A."/>
            <person name="Andreopoulos B."/>
            <person name="Baker S."/>
            <person name="Barry K."/>
            <person name="Bills G."/>
            <person name="Bluhm B."/>
            <person name="Cannon C."/>
            <person name="Castanera R."/>
            <person name="Culley D."/>
            <person name="Daum C."/>
            <person name="Ezra D."/>
            <person name="Gonzalez J."/>
            <person name="Henrissat B."/>
            <person name="Kuo A."/>
            <person name="Liang C."/>
            <person name="Lipzen A."/>
            <person name="Lutzoni F."/>
            <person name="Magnuson J."/>
            <person name="Mondo S."/>
            <person name="Nolan M."/>
            <person name="Ohm R."/>
            <person name="Pangilinan J."/>
            <person name="Park H.-J."/>
            <person name="Ramirez L."/>
            <person name="Alfaro M."/>
            <person name="Sun H."/>
            <person name="Tritt A."/>
            <person name="Yoshinaga Y."/>
            <person name="Zwiers L.-H."/>
            <person name="Turgeon B."/>
            <person name="Goodwin S."/>
            <person name="Spatafora J."/>
            <person name="Crous P."/>
            <person name="Grigoriev I."/>
        </authorList>
    </citation>
    <scope>NUCLEOTIDE SEQUENCE</scope>
    <source>
        <strain evidence="8">CBS 119687</strain>
    </source>
</reference>
<dbReference type="PANTHER" id="PTHR33048">
    <property type="entry name" value="PTH11-LIKE INTEGRAL MEMBRANE PROTEIN (AFU_ORTHOLOGUE AFUA_5G11245)"/>
    <property type="match status" value="1"/>
</dbReference>
<evidence type="ECO:0000256" key="6">
    <source>
        <dbReference type="SAM" id="Phobius"/>
    </source>
</evidence>
<dbReference type="PANTHER" id="PTHR33048:SF96">
    <property type="entry name" value="INTEGRAL MEMBRANE PROTEIN"/>
    <property type="match status" value="1"/>
</dbReference>
<evidence type="ECO:0000313" key="9">
    <source>
        <dbReference type="Proteomes" id="UP000799771"/>
    </source>
</evidence>
<keyword evidence="9" id="KW-1185">Reference proteome</keyword>
<feature type="transmembrane region" description="Helical" evidence="6">
    <location>
        <begin position="40"/>
        <end position="62"/>
    </location>
</feature>
<keyword evidence="2 6" id="KW-0812">Transmembrane</keyword>
<evidence type="ECO:0000256" key="5">
    <source>
        <dbReference type="ARBA" id="ARBA00038359"/>
    </source>
</evidence>
<feature type="domain" description="Rhodopsin" evidence="7">
    <location>
        <begin position="25"/>
        <end position="261"/>
    </location>
</feature>
<feature type="transmembrane region" description="Helical" evidence="6">
    <location>
        <begin position="6"/>
        <end position="28"/>
    </location>
</feature>
<dbReference type="AlphaFoldDB" id="A0A6A6A7Q1"/>
<feature type="transmembrane region" description="Helical" evidence="6">
    <location>
        <begin position="236"/>
        <end position="260"/>
    </location>
</feature>
<dbReference type="Proteomes" id="UP000799771">
    <property type="component" value="Unassembled WGS sequence"/>
</dbReference>